<feature type="region of interest" description="Disordered" evidence="1">
    <location>
        <begin position="125"/>
        <end position="245"/>
    </location>
</feature>
<dbReference type="Proteomes" id="UP000296999">
    <property type="component" value="Segment"/>
</dbReference>
<dbReference type="EMBL" id="MK620901">
    <property type="protein sequence ID" value="QBZ72902.1"/>
    <property type="molecule type" value="Genomic_DNA"/>
</dbReference>
<name>A0A4D6E4E1_9CAUD</name>
<evidence type="ECO:0000256" key="1">
    <source>
        <dbReference type="SAM" id="MobiDB-lite"/>
    </source>
</evidence>
<feature type="compositionally biased region" description="Acidic residues" evidence="1">
    <location>
        <begin position="130"/>
        <end position="211"/>
    </location>
</feature>
<evidence type="ECO:0000313" key="2">
    <source>
        <dbReference type="EMBL" id="QBZ72902.1"/>
    </source>
</evidence>
<organism evidence="2 3">
    <name type="scientific">Microbacterium phage PrincePhergus</name>
    <dbReference type="NCBI Taxonomy" id="2562193"/>
    <lineage>
        <taxon>Viruses</taxon>
        <taxon>Duplodnaviria</taxon>
        <taxon>Heunggongvirae</taxon>
        <taxon>Uroviricota</taxon>
        <taxon>Caudoviricetes</taxon>
        <taxon>Kojivirus</taxon>
        <taxon>Kojivirus koji</taxon>
    </lineage>
</organism>
<protein>
    <submittedName>
        <fullName evidence="2">Uncharacterized protein</fullName>
    </submittedName>
</protein>
<evidence type="ECO:0000313" key="3">
    <source>
        <dbReference type="Proteomes" id="UP000296999"/>
    </source>
</evidence>
<proteinExistence type="predicted"/>
<feature type="compositionally biased region" description="Basic residues" evidence="1">
    <location>
        <begin position="216"/>
        <end position="225"/>
    </location>
</feature>
<accession>A0A4D6E4E1</accession>
<feature type="compositionally biased region" description="Low complexity" evidence="1">
    <location>
        <begin position="226"/>
        <end position="239"/>
    </location>
</feature>
<reference evidence="2 3" key="1">
    <citation type="submission" date="2019-03" db="EMBL/GenBank/DDBJ databases">
        <authorList>
            <person name="Borsha N.H."/>
            <person name="McKenzie R."/>
            <person name="Ailani S."/>
            <person name="Almanzar G."/>
            <person name="Beggarly V.A."/>
            <person name="Joyner G.L."/>
            <person name="Kim J.H."/>
            <person name="Lin Y.H."/>
            <person name="Liu V."/>
            <person name="Mandell Z.B."/>
            <person name="Mock D.J."/>
            <person name="Nasir A."/>
            <person name="Nguyen Q.A."/>
            <person name="Pareek P."/>
            <person name="Patel N.B."/>
            <person name="Patel P.S."/>
            <person name="Patel S.B."/>
            <person name="Patel T.N."/>
            <person name="Sargent E.J."/>
            <person name="Selamaj E."/>
            <person name="Soroush S."/>
            <person name="Zurlo S.J."/>
            <person name="Dalia R."/>
            <person name="Khakhina S."/>
            <person name="Gurney S.M.R."/>
            <person name="Garlena R.A."/>
            <person name="Russell D.A."/>
            <person name="Pope W.H."/>
            <person name="Jacobs-Sera D."/>
            <person name="Hatfull G.F."/>
        </authorList>
    </citation>
    <scope>NUCLEOTIDE SEQUENCE [LARGE SCALE GENOMIC DNA]</scope>
</reference>
<sequence>MAKKIRLDFSKTEERSGWNTKHITEGLHKMKVESVQETEAQDGTAMLVYALVPADPKLKTRRFPYYCKLQQNQLWKLRDLLVASGISVPKKAQMIDPNGPVGKFIAAEVEDDTYQGNLRSTVNGTYGLDILDEDGDSSTPDADEEEYDDEAEADEEYEDEGDDEYDEDEEDYEEDEDDDLGEDDLDDEELEDDDEDYEDDEEEDEEEEPEPEPAPRRRSSAKKPTAKAAPARKAAPAAKRTVKRR</sequence>
<gene>
    <name evidence="2" type="primary">33</name>
    <name evidence="2" type="ORF">SEA_PRINCEPHERGUS_33</name>
</gene>